<keyword evidence="3" id="KW-1185">Reference proteome</keyword>
<dbReference type="Pfam" id="PF00135">
    <property type="entry name" value="COesterase"/>
    <property type="match status" value="1"/>
</dbReference>
<dbReference type="SUPFAM" id="SSF53474">
    <property type="entry name" value="alpha/beta-Hydrolases"/>
    <property type="match status" value="1"/>
</dbReference>
<dbReference type="InterPro" id="IPR002018">
    <property type="entry name" value="CarbesteraseB"/>
</dbReference>
<protein>
    <submittedName>
        <fullName evidence="2">Carboxylesterase</fullName>
    </submittedName>
</protein>
<name>F4RZS3_MELLP</name>
<dbReference type="PROSITE" id="PS00941">
    <property type="entry name" value="CARBOXYLESTERASE_B_2"/>
    <property type="match status" value="1"/>
</dbReference>
<dbReference type="KEGG" id="mlr:MELLADRAFT_123527"/>
<dbReference type="AlphaFoldDB" id="F4RZS3"/>
<evidence type="ECO:0000313" key="2">
    <source>
        <dbReference type="EMBL" id="EGG02052.1"/>
    </source>
</evidence>
<proteinExistence type="predicted"/>
<dbReference type="VEuPathDB" id="FungiDB:MELLADRAFT_123527"/>
<dbReference type="InterPro" id="IPR019819">
    <property type="entry name" value="Carboxylesterase_B_CS"/>
</dbReference>
<organism evidence="3">
    <name type="scientific">Melampsora larici-populina (strain 98AG31 / pathotype 3-4-7)</name>
    <name type="common">Poplar leaf rust fungus</name>
    <dbReference type="NCBI Taxonomy" id="747676"/>
    <lineage>
        <taxon>Eukaryota</taxon>
        <taxon>Fungi</taxon>
        <taxon>Dikarya</taxon>
        <taxon>Basidiomycota</taxon>
        <taxon>Pucciniomycotina</taxon>
        <taxon>Pucciniomycetes</taxon>
        <taxon>Pucciniales</taxon>
        <taxon>Melampsoraceae</taxon>
        <taxon>Melampsora</taxon>
    </lineage>
</organism>
<dbReference type="HOGENOM" id="CLU_006586_16_2_1"/>
<feature type="domain" description="Carboxylesterase type B" evidence="1">
    <location>
        <begin position="32"/>
        <end position="530"/>
    </location>
</feature>
<sequence>MLFNFVYHIFIFTSIFYNILPINTKPEPITKLLTLPEGIIRGVQTQITGVFRYTIPYARPPVSSLRWNDPVPPLKWSGIRSGIELPSACPQSLTNGFVITNEDCLYLSVYVPDKIFKGMPIFVWVHGGSLLQGGASGYGLDGSSLAAKSGMIVIVVQYRLGLLGFLRTPSIRKTLSGNYGLKDLIMALKYIRKNAAYLGGDQNRITLAGQSSGASLIKTLLTVKSASDLFQRAILHSCPLNYGDHSIRTSELIGSVALSILKPPGQDLRRVSVSDILAAQNSMQDNLPSRLPGIANDEPFRPVIDGSLVTSDFINAINIPSFNLFGNERQIIFTTVKDEAGPTVAESFEVNTPSVEFEPALNASIASPDQERIKFITSSKVYSNELNNLINRGVSDATREELTVFGTDYIWRCANQQVAVNLTTNSISLMNKQKIWIAEFNIGIPYNSTINIKYCRSKVCHEDDILSVFGLPADRTPNEISTRLINEIQARWAAFASFGNPNTLRLTPWYPVEGRNQLNLLRIDRKSTISVAQQRPRACDELWGVKARFDAQIYS</sequence>
<dbReference type="PANTHER" id="PTHR45570">
    <property type="entry name" value="CARBOXYLIC ESTER HYDROLASE"/>
    <property type="match status" value="1"/>
</dbReference>
<evidence type="ECO:0000313" key="3">
    <source>
        <dbReference type="Proteomes" id="UP000001072"/>
    </source>
</evidence>
<dbReference type="Gene3D" id="3.40.50.1820">
    <property type="entry name" value="alpha/beta hydrolase"/>
    <property type="match status" value="1"/>
</dbReference>
<dbReference type="PANTHER" id="PTHR45570:SF1">
    <property type="entry name" value="CARBOXYLIC ESTER HYDROLASE"/>
    <property type="match status" value="1"/>
</dbReference>
<dbReference type="InterPro" id="IPR029058">
    <property type="entry name" value="AB_hydrolase_fold"/>
</dbReference>
<dbReference type="Proteomes" id="UP000001072">
    <property type="component" value="Unassembled WGS sequence"/>
</dbReference>
<evidence type="ECO:0000259" key="1">
    <source>
        <dbReference type="Pfam" id="PF00135"/>
    </source>
</evidence>
<reference evidence="3" key="1">
    <citation type="journal article" date="2011" name="Proc. Natl. Acad. Sci. U.S.A.">
        <title>Obligate biotrophy features unraveled by the genomic analysis of rust fungi.</title>
        <authorList>
            <person name="Duplessis S."/>
            <person name="Cuomo C.A."/>
            <person name="Lin Y.-C."/>
            <person name="Aerts A."/>
            <person name="Tisserant E."/>
            <person name="Veneault-Fourrey C."/>
            <person name="Joly D.L."/>
            <person name="Hacquard S."/>
            <person name="Amselem J."/>
            <person name="Cantarel B.L."/>
            <person name="Chiu R."/>
            <person name="Coutinho P.M."/>
            <person name="Feau N."/>
            <person name="Field M."/>
            <person name="Frey P."/>
            <person name="Gelhaye E."/>
            <person name="Goldberg J."/>
            <person name="Grabherr M.G."/>
            <person name="Kodira C.D."/>
            <person name="Kohler A."/>
            <person name="Kuees U."/>
            <person name="Lindquist E.A."/>
            <person name="Lucas S.M."/>
            <person name="Mago R."/>
            <person name="Mauceli E."/>
            <person name="Morin E."/>
            <person name="Murat C."/>
            <person name="Pangilinan J.L."/>
            <person name="Park R."/>
            <person name="Pearson M."/>
            <person name="Quesneville H."/>
            <person name="Rouhier N."/>
            <person name="Sakthikumar S."/>
            <person name="Salamov A.A."/>
            <person name="Schmutz J."/>
            <person name="Selles B."/>
            <person name="Shapiro H."/>
            <person name="Tanguay P."/>
            <person name="Tuskan G.A."/>
            <person name="Henrissat B."/>
            <person name="Van de Peer Y."/>
            <person name="Rouze P."/>
            <person name="Ellis J.G."/>
            <person name="Dodds P.N."/>
            <person name="Schein J.E."/>
            <person name="Zhong S."/>
            <person name="Hamelin R.C."/>
            <person name="Grigoriev I.V."/>
            <person name="Szabo L.J."/>
            <person name="Martin F."/>
        </authorList>
    </citation>
    <scope>NUCLEOTIDE SEQUENCE [LARGE SCALE GENOMIC DNA]</scope>
    <source>
        <strain evidence="3">98AG31 / pathotype 3-4-7</strain>
    </source>
</reference>
<dbReference type="EMBL" id="GL883133">
    <property type="protein sequence ID" value="EGG02052.1"/>
    <property type="molecule type" value="Genomic_DNA"/>
</dbReference>
<dbReference type="STRING" id="747676.F4RZS3"/>
<dbReference type="eggNOG" id="KOG1516">
    <property type="taxonomic scope" value="Eukaryota"/>
</dbReference>
<dbReference type="RefSeq" id="XP_007414589.1">
    <property type="nucleotide sequence ID" value="XM_007414527.1"/>
</dbReference>
<dbReference type="GeneID" id="18926379"/>
<dbReference type="ESTHER" id="9basi-f4rzs3">
    <property type="family name" value="Fungal_carboxylesterase_lipase"/>
</dbReference>
<gene>
    <name evidence="2" type="ORF">MELLADRAFT_123527</name>
</gene>
<dbReference type="OrthoDB" id="408631at2759"/>
<dbReference type="InParanoid" id="F4RZS3"/>
<accession>F4RZS3</accession>